<dbReference type="Pfam" id="PF02407">
    <property type="entry name" value="Viral_Rep"/>
    <property type="match status" value="1"/>
</dbReference>
<proteinExistence type="predicted"/>
<evidence type="ECO:0000256" key="9">
    <source>
        <dbReference type="ARBA" id="ARBA00022741"/>
    </source>
</evidence>
<keyword evidence="14" id="KW-0190">Covalent protein-DNA linkage</keyword>
<evidence type="ECO:0000256" key="12">
    <source>
        <dbReference type="ARBA" id="ARBA00022806"/>
    </source>
</evidence>
<dbReference type="PROSITE" id="PS52020">
    <property type="entry name" value="CRESS_DNA_REP"/>
    <property type="match status" value="1"/>
</dbReference>
<name>A0A023W2Z3_9CIRC</name>
<protein>
    <submittedName>
        <fullName evidence="17">Replication-associated protein</fullName>
    </submittedName>
</protein>
<evidence type="ECO:0000256" key="5">
    <source>
        <dbReference type="ARBA" id="ARBA00022695"/>
    </source>
</evidence>
<dbReference type="GO" id="GO:0006260">
    <property type="term" value="P:DNA replication"/>
    <property type="evidence" value="ECO:0007669"/>
    <property type="project" value="UniProtKB-KW"/>
</dbReference>
<evidence type="ECO:0000256" key="15">
    <source>
        <dbReference type="ARBA" id="ARBA00023125"/>
    </source>
</evidence>
<dbReference type="GO" id="GO:0004519">
    <property type="term" value="F:endonuclease activity"/>
    <property type="evidence" value="ECO:0007669"/>
    <property type="project" value="UniProtKB-KW"/>
</dbReference>
<keyword evidence="10" id="KW-0255">Endonuclease</keyword>
<feature type="domain" description="CRESS-DNA virus Rep endonuclease" evidence="16">
    <location>
        <begin position="1"/>
        <end position="56"/>
    </location>
</feature>
<dbReference type="GO" id="GO:0005524">
    <property type="term" value="F:ATP binding"/>
    <property type="evidence" value="ECO:0007669"/>
    <property type="project" value="UniProtKB-KW"/>
</dbReference>
<dbReference type="EMBL" id="KF358282">
    <property type="protein sequence ID" value="AHY24223.1"/>
    <property type="molecule type" value="Genomic_DNA"/>
</dbReference>
<feature type="non-terminal residue" evidence="17">
    <location>
        <position position="102"/>
    </location>
</feature>
<evidence type="ECO:0000256" key="10">
    <source>
        <dbReference type="ARBA" id="ARBA00022759"/>
    </source>
</evidence>
<dbReference type="GO" id="GO:0046872">
    <property type="term" value="F:metal ion binding"/>
    <property type="evidence" value="ECO:0007669"/>
    <property type="project" value="UniProtKB-KW"/>
</dbReference>
<evidence type="ECO:0000256" key="4">
    <source>
        <dbReference type="ARBA" id="ARBA00022679"/>
    </source>
</evidence>
<keyword evidence="9" id="KW-0547">Nucleotide-binding</keyword>
<keyword evidence="3" id="KW-1048">Host nucleus</keyword>
<gene>
    <name evidence="17" type="primary">rep</name>
</gene>
<evidence type="ECO:0000313" key="17">
    <source>
        <dbReference type="EMBL" id="AHY24223.1"/>
    </source>
</evidence>
<accession>A0A023W2Z3</accession>
<keyword evidence="11" id="KW-0378">Hydrolase</keyword>
<evidence type="ECO:0000256" key="6">
    <source>
        <dbReference type="ARBA" id="ARBA00022705"/>
    </source>
</evidence>
<keyword evidence="8" id="KW-0479">Metal-binding</keyword>
<keyword evidence="5" id="KW-0548">Nucleotidyltransferase</keyword>
<reference evidence="17" key="1">
    <citation type="journal article" date="2014" name="Acta Vet. Hung.">
        <title>First detection of circovirus-like sequences in amphibians and novel putative circoviruses in fishes.</title>
        <authorList>
            <person name="Tarjan Z.L."/>
            <person name="Penzes J.J."/>
            <person name="Toth R.P."/>
            <person name="Benko M."/>
        </authorList>
    </citation>
    <scope>NUCLEOTIDE SEQUENCE</scope>
    <source>
        <strain evidence="17">BB-1</strain>
    </source>
</reference>
<sequence length="102" mass="11724">TPHGHGYLKLGKKRKRMDQLKKCLSTRAHLERAISDDTTNQRYCSKGGKSWEFGTPIRRGQRFDLRAAMLVQSAGDFRQCAEAYPCEYIRKGRGLRDYATTL</sequence>
<dbReference type="GO" id="GO:0016779">
    <property type="term" value="F:nucleotidyltransferase activity"/>
    <property type="evidence" value="ECO:0007669"/>
    <property type="project" value="UniProtKB-KW"/>
</dbReference>
<feature type="non-terminal residue" evidence="17">
    <location>
        <position position="1"/>
    </location>
</feature>
<dbReference type="GO" id="GO:0016787">
    <property type="term" value="F:hydrolase activity"/>
    <property type="evidence" value="ECO:0007669"/>
    <property type="project" value="UniProtKB-KW"/>
</dbReference>
<comment type="cofactor">
    <cofactor evidence="1">
        <name>Mg(2+)</name>
        <dbReference type="ChEBI" id="CHEBI:18420"/>
    </cofactor>
</comment>
<dbReference type="GO" id="GO:0003677">
    <property type="term" value="F:DNA binding"/>
    <property type="evidence" value="ECO:0007669"/>
    <property type="project" value="UniProtKB-KW"/>
</dbReference>
<dbReference type="GO" id="GO:0042025">
    <property type="term" value="C:host cell nucleus"/>
    <property type="evidence" value="ECO:0007669"/>
    <property type="project" value="UniProtKB-SubCell"/>
</dbReference>
<keyword evidence="12" id="KW-0347">Helicase</keyword>
<dbReference type="Gene3D" id="3.40.1310.20">
    <property type="match status" value="1"/>
</dbReference>
<comment type="subcellular location">
    <subcellularLocation>
        <location evidence="2">Host nucleus</location>
    </subcellularLocation>
</comment>
<keyword evidence="6" id="KW-0235">DNA replication</keyword>
<evidence type="ECO:0000259" key="16">
    <source>
        <dbReference type="PROSITE" id="PS52020"/>
    </source>
</evidence>
<evidence type="ECO:0000256" key="2">
    <source>
        <dbReference type="ARBA" id="ARBA00004147"/>
    </source>
</evidence>
<evidence type="ECO:0000256" key="8">
    <source>
        <dbReference type="ARBA" id="ARBA00022723"/>
    </source>
</evidence>
<evidence type="ECO:0000256" key="7">
    <source>
        <dbReference type="ARBA" id="ARBA00022722"/>
    </source>
</evidence>
<organism evidence="17">
    <name type="scientific">Brown toad circovirus</name>
    <dbReference type="NCBI Taxonomy" id="1494922"/>
    <lineage>
        <taxon>Viruses</taxon>
        <taxon>Monodnaviria</taxon>
        <taxon>Shotokuvirae</taxon>
        <taxon>Cressdnaviricota</taxon>
        <taxon>Arfiviricetes</taxon>
        <taxon>Cirlivirales</taxon>
        <taxon>Circoviridae</taxon>
    </lineage>
</organism>
<keyword evidence="4" id="KW-0808">Transferase</keyword>
<evidence type="ECO:0000256" key="3">
    <source>
        <dbReference type="ARBA" id="ARBA00022562"/>
    </source>
</evidence>
<keyword evidence="15" id="KW-0238">DNA-binding</keyword>
<evidence type="ECO:0000256" key="14">
    <source>
        <dbReference type="ARBA" id="ARBA00023124"/>
    </source>
</evidence>
<evidence type="ECO:0000256" key="13">
    <source>
        <dbReference type="ARBA" id="ARBA00022840"/>
    </source>
</evidence>
<keyword evidence="7" id="KW-0540">Nuclease</keyword>
<evidence type="ECO:0000256" key="1">
    <source>
        <dbReference type="ARBA" id="ARBA00001946"/>
    </source>
</evidence>
<dbReference type="InterPro" id="IPR049912">
    <property type="entry name" value="CRESS_DNA_REP"/>
</dbReference>
<evidence type="ECO:0000256" key="11">
    <source>
        <dbReference type="ARBA" id="ARBA00022801"/>
    </source>
</evidence>
<dbReference type="GO" id="GO:0004386">
    <property type="term" value="F:helicase activity"/>
    <property type="evidence" value="ECO:0007669"/>
    <property type="project" value="UniProtKB-KW"/>
</dbReference>
<keyword evidence="13" id="KW-0067">ATP-binding</keyword>